<dbReference type="InterPro" id="IPR052588">
    <property type="entry name" value="Kelch_domain_protein"/>
</dbReference>
<dbReference type="Proteomes" id="UP000002173">
    <property type="component" value="Unassembled WGS sequence"/>
</dbReference>
<dbReference type="EMBL" id="AAXT01000001">
    <property type="protein sequence ID" value="EDO08260.1"/>
    <property type="molecule type" value="Genomic_DNA"/>
</dbReference>
<evidence type="ECO:0000313" key="2">
    <source>
        <dbReference type="EMBL" id="EDO08260.1"/>
    </source>
</evidence>
<sequence length="475" mass="54088">MTKSKSEAKAKLLAEKREKQERKARKKLLKSTKEADISNIIKSYRYTHSISDKGRLVEVEGGRPTPRASATFTPWLNDQAILFGGEFYDGVEVTVYNDAFIYNGAKNEWRLVDTAAKPPPRCAHQATVYGNYLYIFGGEYTTLNQFHHFNDMHRLCLKSHIWEPVEMTGQVPTSRSGHRMVTWNGHWVLFGGFHDTTREIHYYNDLYLFSFKDCSWKRVCQRRFAGAIPEPRAACILLAPKNANKILMFGGFTKVKDTDKSVAGQYHHDSWLINMDLVLQEDMLVWEKISTKSRPGYSIGFGVANYKTFGVVFGGVSDSDSGGTSLKSTFYNNCYSINVEQKKWYPIVTNDNTENSGDMENEETLAKKMSNVTLAASPPPRMNSHVVVFGNTMYVYGGIVEQGSVEMTLSDMWSFDLLKKDGWKCIDQGYNFRDVYKGEIDMEEESESDEDIPSEEDEDVDMSSDDYMSDSSEDE</sequence>
<dbReference type="InterPro" id="IPR015915">
    <property type="entry name" value="Kelch-typ_b-propeller"/>
</dbReference>
<dbReference type="VEuPathDB" id="PiroplasmaDB:BBOV_III006990"/>
<dbReference type="PANTHER" id="PTHR46063">
    <property type="entry name" value="KELCH DOMAIN-CONTAINING PROTEIN"/>
    <property type="match status" value="1"/>
</dbReference>
<evidence type="ECO:0000256" key="1">
    <source>
        <dbReference type="SAM" id="MobiDB-lite"/>
    </source>
</evidence>
<comment type="caution">
    <text evidence="2">The sequence shown here is derived from an EMBL/GenBank/DDBJ whole genome shotgun (WGS) entry which is preliminary data.</text>
</comment>
<keyword evidence="3" id="KW-1185">Reference proteome</keyword>
<feature type="region of interest" description="Disordered" evidence="1">
    <location>
        <begin position="441"/>
        <end position="475"/>
    </location>
</feature>
<organism evidence="2 3">
    <name type="scientific">Babesia bovis</name>
    <dbReference type="NCBI Taxonomy" id="5865"/>
    <lineage>
        <taxon>Eukaryota</taxon>
        <taxon>Sar</taxon>
        <taxon>Alveolata</taxon>
        <taxon>Apicomplexa</taxon>
        <taxon>Aconoidasida</taxon>
        <taxon>Piroplasmida</taxon>
        <taxon>Babesiidae</taxon>
        <taxon>Babesia</taxon>
    </lineage>
</organism>
<dbReference type="SUPFAM" id="SSF117281">
    <property type="entry name" value="Kelch motif"/>
    <property type="match status" value="1"/>
</dbReference>
<dbReference type="STRING" id="5865.A7ANX6"/>
<evidence type="ECO:0000313" key="3">
    <source>
        <dbReference type="Proteomes" id="UP000002173"/>
    </source>
</evidence>
<proteinExistence type="predicted"/>
<dbReference type="InParanoid" id="A7ANX6"/>
<reference evidence="2 3" key="1">
    <citation type="journal article" date="2007" name="PLoS Pathog.">
        <title>Genome sequence of Babesia bovis and comparative analysis of apicomplexan hemoprotozoa.</title>
        <authorList>
            <person name="Brayton K.A."/>
            <person name="Lau A.O.T."/>
            <person name="Herndon D.R."/>
            <person name="Hannick L."/>
            <person name="Kappmeyer L.S."/>
            <person name="Berens S.J."/>
            <person name="Bidwell S.L."/>
            <person name="Brown W.C."/>
            <person name="Crabtree J."/>
            <person name="Fadrosh D."/>
            <person name="Feldblum T."/>
            <person name="Forberger H.A."/>
            <person name="Haas B.J."/>
            <person name="Howell J.M."/>
            <person name="Khouri H."/>
            <person name="Koo H."/>
            <person name="Mann D.J."/>
            <person name="Norimine J."/>
            <person name="Paulsen I.T."/>
            <person name="Radune D."/>
            <person name="Ren Q."/>
            <person name="Smith R.K. Jr."/>
            <person name="Suarez C.E."/>
            <person name="White O."/>
            <person name="Wortman J.R."/>
            <person name="Knowles D.P. Jr."/>
            <person name="McElwain T.F."/>
            <person name="Nene V.M."/>
        </authorList>
    </citation>
    <scope>NUCLEOTIDE SEQUENCE [LARGE SCALE GENOMIC DNA]</scope>
    <source>
        <strain evidence="2">T2Bo</strain>
    </source>
</reference>
<feature type="region of interest" description="Disordered" evidence="1">
    <location>
        <begin position="1"/>
        <end position="30"/>
    </location>
</feature>
<accession>A7ANX6</accession>
<dbReference type="Gene3D" id="2.120.10.80">
    <property type="entry name" value="Kelch-type beta propeller"/>
    <property type="match status" value="2"/>
</dbReference>
<dbReference type="eggNOG" id="KOG1230">
    <property type="taxonomic scope" value="Eukaryota"/>
</dbReference>
<name>A7ANX6_BABBO</name>
<reference evidence="3" key="2">
    <citation type="journal article" date="2020" name="Data Brief">
        <title>Transcriptome dataset of Babesia bovis life stages within vertebrate and invertebrate hosts.</title>
        <authorList>
            <person name="Ueti M.W."/>
            <person name="Johnson W.C."/>
            <person name="Kappmeyer L.S."/>
            <person name="Herndon D.R."/>
            <person name="Mousel M.R."/>
            <person name="Reif K.E."/>
            <person name="Taus N.S."/>
            <person name="Ifeonu O.O."/>
            <person name="Silva J.C."/>
            <person name="Suarez C.E."/>
            <person name="Brayton K.A."/>
        </authorList>
    </citation>
    <scope>NUCLEOTIDE SEQUENCE [LARGE SCALE GENOMIC DNA]</scope>
</reference>
<dbReference type="GeneID" id="5480079"/>
<gene>
    <name evidence="2" type="ORF">BBOV_III006990</name>
</gene>
<dbReference type="RefSeq" id="XP_001611828.1">
    <property type="nucleotide sequence ID" value="XM_001611778.1"/>
</dbReference>
<dbReference type="KEGG" id="bbo:BBOV_III006990"/>
<dbReference type="Pfam" id="PF24681">
    <property type="entry name" value="Kelch_KLHDC2_KLHL20_DRC7"/>
    <property type="match status" value="1"/>
</dbReference>
<dbReference type="PANTHER" id="PTHR46063:SF1">
    <property type="entry name" value="KELCH DOMAIN-CONTAINING PROTEIN 4"/>
    <property type="match status" value="1"/>
</dbReference>
<dbReference type="OMA" id="PSPRVGC"/>
<protein>
    <submittedName>
        <fullName evidence="2">Kelch repeat containing protein</fullName>
    </submittedName>
</protein>
<reference evidence="3" key="3">
    <citation type="journal article" date="2021" name="Int. J. Parasitol.">
        <title>Comparative analysis of gene expression between Babesia bovis blood stages and kinetes allowed by improved genome annotation.</title>
        <authorList>
            <person name="Ueti M.W."/>
            <person name="Johnson W.C."/>
            <person name="Kappmeyer L.S."/>
            <person name="Herndon D.R."/>
            <person name="Mousel M.R."/>
            <person name="Reif K.E."/>
            <person name="Taus N.S."/>
            <person name="Ifeonu O.O."/>
            <person name="Silva J.C."/>
            <person name="Suarez C.E."/>
            <person name="Brayton K.A."/>
        </authorList>
    </citation>
    <scope>NUCLEOTIDE SEQUENCE [LARGE SCALE GENOMIC DNA]</scope>
</reference>
<dbReference type="AlphaFoldDB" id="A7ANX6"/>
<feature type="compositionally biased region" description="Basic and acidic residues" evidence="1">
    <location>
        <begin position="1"/>
        <end position="21"/>
    </location>
</feature>